<sequence>MAGEIVPEAIGDDEWLSQYGTIHKPIAGKPFKCCPTFGQTDISMMRGRRTVDEMARSVNRKRSDGAIPGEGVRRVLASTLRDAGFLATGRRGALNDLIEITIGARPWLPSDGTESVAEFDRYDFPTCGLVRQGDDLFIFDCVEGHLMEGNVWMYARVSPEEARELQAATGEDLVRAIDAVFESRPLMGVLAINGRVRSGSPVTAQSVAEKGVEQALLDELDKGRAVAKKTAGALKHLVDV</sequence>
<organism evidence="1 2">
    <name type="scientific">Actinoallomurus oryzae</name>
    <dbReference type="NCBI Taxonomy" id="502180"/>
    <lineage>
        <taxon>Bacteria</taxon>
        <taxon>Bacillati</taxon>
        <taxon>Actinomycetota</taxon>
        <taxon>Actinomycetes</taxon>
        <taxon>Streptosporangiales</taxon>
        <taxon>Thermomonosporaceae</taxon>
        <taxon>Actinoallomurus</taxon>
    </lineage>
</organism>
<gene>
    <name evidence="1" type="ORF">GCM10023191_041510</name>
</gene>
<accession>A0ABP8Q786</accession>
<dbReference type="Proteomes" id="UP001500503">
    <property type="component" value="Unassembled WGS sequence"/>
</dbReference>
<reference evidence="2" key="1">
    <citation type="journal article" date="2019" name="Int. J. Syst. Evol. Microbiol.">
        <title>The Global Catalogue of Microorganisms (GCM) 10K type strain sequencing project: providing services to taxonomists for standard genome sequencing and annotation.</title>
        <authorList>
            <consortium name="The Broad Institute Genomics Platform"/>
            <consortium name="The Broad Institute Genome Sequencing Center for Infectious Disease"/>
            <person name="Wu L."/>
            <person name="Ma J."/>
        </authorList>
    </citation>
    <scope>NUCLEOTIDE SEQUENCE [LARGE SCALE GENOMIC DNA]</scope>
    <source>
        <strain evidence="2">JCM 17933</strain>
    </source>
</reference>
<keyword evidence="2" id="KW-1185">Reference proteome</keyword>
<protein>
    <submittedName>
        <fullName evidence="1">Uncharacterized protein</fullName>
    </submittedName>
</protein>
<dbReference type="EMBL" id="BAABHF010000022">
    <property type="protein sequence ID" value="GAA4497659.1"/>
    <property type="molecule type" value="Genomic_DNA"/>
</dbReference>
<name>A0ABP8Q786_9ACTN</name>
<proteinExistence type="predicted"/>
<evidence type="ECO:0000313" key="1">
    <source>
        <dbReference type="EMBL" id="GAA4497659.1"/>
    </source>
</evidence>
<evidence type="ECO:0000313" key="2">
    <source>
        <dbReference type="Proteomes" id="UP001500503"/>
    </source>
</evidence>
<dbReference type="RefSeq" id="WP_345466083.1">
    <property type="nucleotide sequence ID" value="NZ_BAABHF010000022.1"/>
</dbReference>
<comment type="caution">
    <text evidence="1">The sequence shown here is derived from an EMBL/GenBank/DDBJ whole genome shotgun (WGS) entry which is preliminary data.</text>
</comment>